<protein>
    <submittedName>
        <fullName evidence="1">Uncharacterized protein</fullName>
    </submittedName>
</protein>
<keyword evidence="2" id="KW-1185">Reference proteome</keyword>
<proteinExistence type="predicted"/>
<dbReference type="Proteomes" id="UP000186601">
    <property type="component" value="Unassembled WGS sequence"/>
</dbReference>
<evidence type="ECO:0000313" key="2">
    <source>
        <dbReference type="Proteomes" id="UP000186601"/>
    </source>
</evidence>
<evidence type="ECO:0000313" key="1">
    <source>
        <dbReference type="EMBL" id="PSR78792.1"/>
    </source>
</evidence>
<organism evidence="1 2">
    <name type="scientific">Hermanssonia centrifuga</name>
    <dbReference type="NCBI Taxonomy" id="98765"/>
    <lineage>
        <taxon>Eukaryota</taxon>
        <taxon>Fungi</taxon>
        <taxon>Dikarya</taxon>
        <taxon>Basidiomycota</taxon>
        <taxon>Agaricomycotina</taxon>
        <taxon>Agaricomycetes</taxon>
        <taxon>Polyporales</taxon>
        <taxon>Meruliaceae</taxon>
        <taxon>Hermanssonia</taxon>
    </lineage>
</organism>
<accession>A0A2R6NWX6</accession>
<sequence>MANVVQVPELIIHIVENLASSTRSLLACSLVSSAWYLCVRPYLFATVCLRGQRTPLITRIPAFLACIKPTNSIGQYIQTLLFREGQRKDPYVNSTVLASLFPHLPCLHSLYLIDIAFKGAEIPLPHLEPPRKIRSLSFRFKASESYTVQHVLDILGLFSHVDELRLSSDDPEGDEIIRGSEGNPATSVHVPGQPFTISKFILNPGMHVYNSMLVRLGETRSVLIEYLDVGIFVRNDLDWEDLGALTRNNRATIQTLIFKPRNPWFEPPLIVLRRPFLYMHRNLPNLQSLQSFTLHHEILNQSELHFPKIWALLSASLLELPISLHHIKLVLLPRMHPLPEVILSPIKLWSRDGLSWEVIRKAFDRLTALETATFINDGKFLPTPHPRIHHDGVLEKIKAELSQLARSSLVIRYETVERQCDI</sequence>
<dbReference type="EMBL" id="MLYV02000724">
    <property type="protein sequence ID" value="PSR78792.1"/>
    <property type="molecule type" value="Genomic_DNA"/>
</dbReference>
<dbReference type="AlphaFoldDB" id="A0A2R6NWX6"/>
<gene>
    <name evidence="1" type="ORF">PHLCEN_2v7274</name>
</gene>
<reference evidence="1 2" key="1">
    <citation type="submission" date="2018-02" db="EMBL/GenBank/DDBJ databases">
        <title>Genome sequence of the basidiomycete white-rot fungus Phlebia centrifuga.</title>
        <authorList>
            <person name="Granchi Z."/>
            <person name="Peng M."/>
            <person name="de Vries R.P."/>
            <person name="Hilden K."/>
            <person name="Makela M.R."/>
            <person name="Grigoriev I."/>
            <person name="Riley R."/>
        </authorList>
    </citation>
    <scope>NUCLEOTIDE SEQUENCE [LARGE SCALE GENOMIC DNA]</scope>
    <source>
        <strain evidence="1 2">FBCC195</strain>
    </source>
</reference>
<name>A0A2R6NWX6_9APHY</name>
<comment type="caution">
    <text evidence="1">The sequence shown here is derived from an EMBL/GenBank/DDBJ whole genome shotgun (WGS) entry which is preliminary data.</text>
</comment>